<keyword evidence="8" id="KW-0503">Monooxygenase</keyword>
<dbReference type="InterPro" id="IPR001128">
    <property type="entry name" value="Cyt_P450"/>
</dbReference>
<accession>A0A8H7CPR6</accession>
<protein>
    <submittedName>
        <fullName evidence="10">Cytochrome P450</fullName>
    </submittedName>
</protein>
<keyword evidence="5 9" id="KW-0479">Metal-binding</keyword>
<evidence type="ECO:0000256" key="6">
    <source>
        <dbReference type="ARBA" id="ARBA00023002"/>
    </source>
</evidence>
<comment type="caution">
    <text evidence="10">The sequence shown here is derived from an EMBL/GenBank/DDBJ whole genome shotgun (WGS) entry which is preliminary data.</text>
</comment>
<evidence type="ECO:0000256" key="8">
    <source>
        <dbReference type="ARBA" id="ARBA00023033"/>
    </source>
</evidence>
<keyword evidence="11" id="KW-1185">Reference proteome</keyword>
<dbReference type="GO" id="GO:0016705">
    <property type="term" value="F:oxidoreductase activity, acting on paired donors, with incorporation or reduction of molecular oxygen"/>
    <property type="evidence" value="ECO:0007669"/>
    <property type="project" value="InterPro"/>
</dbReference>
<name>A0A8H7CPR6_9AGAR</name>
<evidence type="ECO:0000256" key="4">
    <source>
        <dbReference type="ARBA" id="ARBA00022617"/>
    </source>
</evidence>
<dbReference type="EMBL" id="JACAZH010000022">
    <property type="protein sequence ID" value="KAF7343781.1"/>
    <property type="molecule type" value="Genomic_DNA"/>
</dbReference>
<keyword evidence="6" id="KW-0560">Oxidoreductase</keyword>
<evidence type="ECO:0000256" key="9">
    <source>
        <dbReference type="PIRSR" id="PIRSR602401-1"/>
    </source>
</evidence>
<dbReference type="PANTHER" id="PTHR46300">
    <property type="entry name" value="P450, PUTATIVE (EUROFUNG)-RELATED-RELATED"/>
    <property type="match status" value="1"/>
</dbReference>
<dbReference type="InterPro" id="IPR036396">
    <property type="entry name" value="Cyt_P450_sf"/>
</dbReference>
<evidence type="ECO:0000256" key="1">
    <source>
        <dbReference type="ARBA" id="ARBA00001971"/>
    </source>
</evidence>
<dbReference type="InterPro" id="IPR050364">
    <property type="entry name" value="Cytochrome_P450_fung"/>
</dbReference>
<dbReference type="GO" id="GO:0005506">
    <property type="term" value="F:iron ion binding"/>
    <property type="evidence" value="ECO:0007669"/>
    <property type="project" value="InterPro"/>
</dbReference>
<comment type="cofactor">
    <cofactor evidence="1 9">
        <name>heme</name>
        <dbReference type="ChEBI" id="CHEBI:30413"/>
    </cofactor>
</comment>
<proteinExistence type="inferred from homology"/>
<comment type="pathway">
    <text evidence="2">Secondary metabolite biosynthesis.</text>
</comment>
<dbReference type="PANTHER" id="PTHR46300:SF7">
    <property type="entry name" value="P450, PUTATIVE (EUROFUNG)-RELATED"/>
    <property type="match status" value="1"/>
</dbReference>
<dbReference type="GO" id="GO:0004497">
    <property type="term" value="F:monooxygenase activity"/>
    <property type="evidence" value="ECO:0007669"/>
    <property type="project" value="UniProtKB-KW"/>
</dbReference>
<gene>
    <name evidence="10" type="ORF">MSAN_01959100</name>
</gene>
<dbReference type="Proteomes" id="UP000623467">
    <property type="component" value="Unassembled WGS sequence"/>
</dbReference>
<evidence type="ECO:0000256" key="5">
    <source>
        <dbReference type="ARBA" id="ARBA00022723"/>
    </source>
</evidence>
<dbReference type="Gene3D" id="1.10.630.10">
    <property type="entry name" value="Cytochrome P450"/>
    <property type="match status" value="1"/>
</dbReference>
<keyword evidence="4 9" id="KW-0349">Heme</keyword>
<evidence type="ECO:0000256" key="3">
    <source>
        <dbReference type="ARBA" id="ARBA00010617"/>
    </source>
</evidence>
<comment type="similarity">
    <text evidence="3">Belongs to the cytochrome P450 family.</text>
</comment>
<reference evidence="10" key="1">
    <citation type="submission" date="2020-05" db="EMBL/GenBank/DDBJ databases">
        <title>Mycena genomes resolve the evolution of fungal bioluminescence.</title>
        <authorList>
            <person name="Tsai I.J."/>
        </authorList>
    </citation>
    <scope>NUCLEOTIDE SEQUENCE</scope>
    <source>
        <strain evidence="10">160909Yilan</strain>
    </source>
</reference>
<evidence type="ECO:0000256" key="2">
    <source>
        <dbReference type="ARBA" id="ARBA00005179"/>
    </source>
</evidence>
<dbReference type="AlphaFoldDB" id="A0A8H7CPR6"/>
<organism evidence="10 11">
    <name type="scientific">Mycena sanguinolenta</name>
    <dbReference type="NCBI Taxonomy" id="230812"/>
    <lineage>
        <taxon>Eukaryota</taxon>
        <taxon>Fungi</taxon>
        <taxon>Dikarya</taxon>
        <taxon>Basidiomycota</taxon>
        <taxon>Agaricomycotina</taxon>
        <taxon>Agaricomycetes</taxon>
        <taxon>Agaricomycetidae</taxon>
        <taxon>Agaricales</taxon>
        <taxon>Marasmiineae</taxon>
        <taxon>Mycenaceae</taxon>
        <taxon>Mycena</taxon>
    </lineage>
</organism>
<dbReference type="GO" id="GO:0020037">
    <property type="term" value="F:heme binding"/>
    <property type="evidence" value="ECO:0007669"/>
    <property type="project" value="InterPro"/>
</dbReference>
<dbReference type="PRINTS" id="PR00463">
    <property type="entry name" value="EP450I"/>
</dbReference>
<feature type="binding site" description="axial binding residue" evidence="9">
    <location>
        <position position="89"/>
    </location>
    <ligand>
        <name>heme</name>
        <dbReference type="ChEBI" id="CHEBI:30413"/>
    </ligand>
    <ligandPart>
        <name>Fe</name>
        <dbReference type="ChEBI" id="CHEBI:18248"/>
    </ligandPart>
</feature>
<evidence type="ECO:0000313" key="11">
    <source>
        <dbReference type="Proteomes" id="UP000623467"/>
    </source>
</evidence>
<evidence type="ECO:0000256" key="7">
    <source>
        <dbReference type="ARBA" id="ARBA00023004"/>
    </source>
</evidence>
<keyword evidence="7 9" id="KW-0408">Iron</keyword>
<dbReference type="InterPro" id="IPR002401">
    <property type="entry name" value="Cyt_P450_E_grp-I"/>
</dbReference>
<dbReference type="OrthoDB" id="3934656at2759"/>
<evidence type="ECO:0000313" key="10">
    <source>
        <dbReference type="EMBL" id="KAF7343781.1"/>
    </source>
</evidence>
<dbReference type="SUPFAM" id="SSF48264">
    <property type="entry name" value="Cytochrome P450"/>
    <property type="match status" value="1"/>
</dbReference>
<dbReference type="Pfam" id="PF00067">
    <property type="entry name" value="p450"/>
    <property type="match status" value="1"/>
</dbReference>
<sequence>MKERRTYGCVRSIFGDAVPHFLTAEDEYKGYRIPANSIVIKNIWAILHDETVYPDPYAFKPKRFLREDGSLNPAVPDPEVAFGYGRRPCPRRHMANASLFITVASVLATFDITKALDSNGRVIEPSYEFDSGFIMCTSTWGSTSQFSYYVQHTAAVQMFYPASIQERCGPNLRCRASRGSRIMKGDMKIHFVPICSDVLTLF</sequence>